<comment type="subcellular location">
    <subcellularLocation>
        <location evidence="1">Membrane</location>
        <topology evidence="1">Single-pass type I membrane protein</topology>
    </subcellularLocation>
</comment>
<gene>
    <name evidence="8" type="ORF">HAX54_014609</name>
</gene>
<keyword evidence="9" id="KW-1185">Reference proteome</keyword>
<dbReference type="Pfam" id="PF13855">
    <property type="entry name" value="LRR_8"/>
    <property type="match status" value="1"/>
</dbReference>
<dbReference type="Gene3D" id="3.80.10.10">
    <property type="entry name" value="Ribonuclease Inhibitor"/>
    <property type="match status" value="2"/>
</dbReference>
<dbReference type="PRINTS" id="PR00019">
    <property type="entry name" value="LEURICHRPT"/>
</dbReference>
<evidence type="ECO:0000256" key="6">
    <source>
        <dbReference type="ARBA" id="ARBA00023180"/>
    </source>
</evidence>
<dbReference type="InterPro" id="IPR032675">
    <property type="entry name" value="LRR_dom_sf"/>
</dbReference>
<evidence type="ECO:0000256" key="5">
    <source>
        <dbReference type="ARBA" id="ARBA00023136"/>
    </source>
</evidence>
<evidence type="ECO:0000313" key="9">
    <source>
        <dbReference type="Proteomes" id="UP000823775"/>
    </source>
</evidence>
<dbReference type="Pfam" id="PF00560">
    <property type="entry name" value="LRR_1"/>
    <property type="match status" value="8"/>
</dbReference>
<name>A0ABS8RYY4_DATST</name>
<reference evidence="8 9" key="1">
    <citation type="journal article" date="2021" name="BMC Genomics">
        <title>Datura genome reveals duplications of psychoactive alkaloid biosynthetic genes and high mutation rate following tissue culture.</title>
        <authorList>
            <person name="Rajewski A."/>
            <person name="Carter-House D."/>
            <person name="Stajich J."/>
            <person name="Litt A."/>
        </authorList>
    </citation>
    <scope>NUCLEOTIDE SEQUENCE [LARGE SCALE GENOMIC DNA]</scope>
    <source>
        <strain evidence="8">AR-01</strain>
    </source>
</reference>
<keyword evidence="5 7" id="KW-0472">Membrane</keyword>
<comment type="caution">
    <text evidence="8">The sequence shown here is derived from an EMBL/GenBank/DDBJ whole genome shotgun (WGS) entry which is preliminary data.</text>
</comment>
<dbReference type="PROSITE" id="PS51450">
    <property type="entry name" value="LRR"/>
    <property type="match status" value="1"/>
</dbReference>
<evidence type="ECO:0000256" key="2">
    <source>
        <dbReference type="ARBA" id="ARBA00022692"/>
    </source>
</evidence>
<accession>A0ABS8RYY4</accession>
<keyword evidence="4 7" id="KW-1133">Transmembrane helix</keyword>
<dbReference type="PANTHER" id="PTHR48063:SF103">
    <property type="entry name" value="LEUCINE-RICH RECEPTOR-LIKE KINASE FAMILY PROTEIN"/>
    <property type="match status" value="1"/>
</dbReference>
<dbReference type="Proteomes" id="UP000823775">
    <property type="component" value="Unassembled WGS sequence"/>
</dbReference>
<sequence length="522" mass="58144">MLSSWKTEECCSWRGVKCSNTTGHILVLNLRGNFDMSLTDFHPEGIEVQNNFLNGTFHESFRQISSLEYLDLSNNQMTGSLPDLALFPSLRELHPKTERFTGKFRGQLFDLESFDAPYNLLKVQSRIPSFQPLQLEKFKPVFQLLDLESTTLDLSENLLSGEIPDCWGLMSVPIILNIANNRISGSIPYSLCSSTSLSSLYVRNNNLSGQFPASLKNCQGLKVLDLGRNTLSGKIPEWIGTKLAYLGILSLRFNEFSGSIPPSICQLQSIQILDLSGNHLSGRIPQCFSNFTSLQLLQDGSSVSYDFDPYTPRVGSLYHGDALVQWKNKESDFRNILWLLKTIDLSCNELVGDIPKDFSRMNALLSLNLSRNNLTGNIIEGIGVMKMLESLDLSRNHLSGKIPIGLANLTFLSVLYLSNNNLSGRIPSSTQLQGFDSSTYGGNMQLCGPPLQECPGFSPPNPHVGNDINASSTYQENDDDEFPSNEFYISMALGFIVAFGGVLGSVFFNNSWRNAYFKWLHL</sequence>
<proteinExistence type="predicted"/>
<evidence type="ECO:0000256" key="3">
    <source>
        <dbReference type="ARBA" id="ARBA00022729"/>
    </source>
</evidence>
<evidence type="ECO:0000256" key="4">
    <source>
        <dbReference type="ARBA" id="ARBA00022989"/>
    </source>
</evidence>
<dbReference type="SUPFAM" id="SSF52058">
    <property type="entry name" value="L domain-like"/>
    <property type="match status" value="2"/>
</dbReference>
<keyword evidence="2 7" id="KW-0812">Transmembrane</keyword>
<evidence type="ECO:0008006" key="10">
    <source>
        <dbReference type="Google" id="ProtNLM"/>
    </source>
</evidence>
<feature type="transmembrane region" description="Helical" evidence="7">
    <location>
        <begin position="487"/>
        <end position="508"/>
    </location>
</feature>
<dbReference type="InterPro" id="IPR046956">
    <property type="entry name" value="RLP23-like"/>
</dbReference>
<evidence type="ECO:0000256" key="1">
    <source>
        <dbReference type="ARBA" id="ARBA00004479"/>
    </source>
</evidence>
<dbReference type="InterPro" id="IPR001611">
    <property type="entry name" value="Leu-rich_rpt"/>
</dbReference>
<keyword evidence="6" id="KW-0325">Glycoprotein</keyword>
<evidence type="ECO:0000256" key="7">
    <source>
        <dbReference type="SAM" id="Phobius"/>
    </source>
</evidence>
<dbReference type="PANTHER" id="PTHR48063">
    <property type="entry name" value="LRR RECEPTOR-LIKE KINASE"/>
    <property type="match status" value="1"/>
</dbReference>
<organism evidence="8 9">
    <name type="scientific">Datura stramonium</name>
    <name type="common">Jimsonweed</name>
    <name type="synonym">Common thornapple</name>
    <dbReference type="NCBI Taxonomy" id="4076"/>
    <lineage>
        <taxon>Eukaryota</taxon>
        <taxon>Viridiplantae</taxon>
        <taxon>Streptophyta</taxon>
        <taxon>Embryophyta</taxon>
        <taxon>Tracheophyta</taxon>
        <taxon>Spermatophyta</taxon>
        <taxon>Magnoliopsida</taxon>
        <taxon>eudicotyledons</taxon>
        <taxon>Gunneridae</taxon>
        <taxon>Pentapetalae</taxon>
        <taxon>asterids</taxon>
        <taxon>lamiids</taxon>
        <taxon>Solanales</taxon>
        <taxon>Solanaceae</taxon>
        <taxon>Solanoideae</taxon>
        <taxon>Datureae</taxon>
        <taxon>Datura</taxon>
    </lineage>
</organism>
<keyword evidence="3" id="KW-0732">Signal</keyword>
<dbReference type="EMBL" id="JACEIK010000191">
    <property type="protein sequence ID" value="MCD7451999.1"/>
    <property type="molecule type" value="Genomic_DNA"/>
</dbReference>
<protein>
    <recommendedName>
        <fullName evidence="10">Leucine-rich repeat-containing N-terminal plant-type domain-containing protein</fullName>
    </recommendedName>
</protein>
<evidence type="ECO:0000313" key="8">
    <source>
        <dbReference type="EMBL" id="MCD7451999.1"/>
    </source>
</evidence>